<name>A0ACA9K2W6_9GLOM</name>
<keyword evidence="2" id="KW-1185">Reference proteome</keyword>
<feature type="non-terminal residue" evidence="1">
    <location>
        <position position="1"/>
    </location>
</feature>
<sequence length="131" mass="14735">LTTRSQGVFLSEFYAVEHPSEPNYIAQIAGSTYGILDDGNYDIDATTLVDLLESKNVSWKGYMENFPENCFLNATDGASRLYARKHNPFYSFTTITNNPTRCAKVVNGSRLEDDIANNQVPQVSEFHELFP</sequence>
<comment type="caution">
    <text evidence="1">The sequence shown here is derived from an EMBL/GenBank/DDBJ whole genome shotgun (WGS) entry which is preliminary data.</text>
</comment>
<gene>
    <name evidence="1" type="ORF">DHETER_LOCUS727</name>
</gene>
<protein>
    <submittedName>
        <fullName evidence="1">414_t:CDS:1</fullName>
    </submittedName>
</protein>
<evidence type="ECO:0000313" key="1">
    <source>
        <dbReference type="EMBL" id="CAG8448856.1"/>
    </source>
</evidence>
<dbReference type="Proteomes" id="UP000789702">
    <property type="component" value="Unassembled WGS sequence"/>
</dbReference>
<dbReference type="EMBL" id="CAJVPU010000388">
    <property type="protein sequence ID" value="CAG8448856.1"/>
    <property type="molecule type" value="Genomic_DNA"/>
</dbReference>
<organism evidence="1 2">
    <name type="scientific">Dentiscutata heterogama</name>
    <dbReference type="NCBI Taxonomy" id="1316150"/>
    <lineage>
        <taxon>Eukaryota</taxon>
        <taxon>Fungi</taxon>
        <taxon>Fungi incertae sedis</taxon>
        <taxon>Mucoromycota</taxon>
        <taxon>Glomeromycotina</taxon>
        <taxon>Glomeromycetes</taxon>
        <taxon>Diversisporales</taxon>
        <taxon>Gigasporaceae</taxon>
        <taxon>Dentiscutata</taxon>
    </lineage>
</organism>
<reference evidence="1" key="1">
    <citation type="submission" date="2021-06" db="EMBL/GenBank/DDBJ databases">
        <authorList>
            <person name="Kallberg Y."/>
            <person name="Tangrot J."/>
            <person name="Rosling A."/>
        </authorList>
    </citation>
    <scope>NUCLEOTIDE SEQUENCE</scope>
    <source>
        <strain evidence="1">IL203A</strain>
    </source>
</reference>
<proteinExistence type="predicted"/>
<accession>A0ACA9K2W6</accession>
<evidence type="ECO:0000313" key="2">
    <source>
        <dbReference type="Proteomes" id="UP000789702"/>
    </source>
</evidence>